<sequence length="119" mass="13688">MKKWIRFILLGFSVLLLASCTKKDSLSGKYYDIYDGEAKLMIEFTDNGGRFYKEGTHAIKDIDTKNHTFTFSDNGKDYVVTYELKDDGSMDYDMGNYMTGSNKDTAYKEGSEAYKKEMK</sequence>
<organism evidence="2 3">
    <name type="scientific">Streptococcus dysgalactiae subsp. equisimilis</name>
    <name type="common">Streptococcus equisimilis</name>
    <dbReference type="NCBI Taxonomy" id="119602"/>
    <lineage>
        <taxon>Bacteria</taxon>
        <taxon>Bacillati</taxon>
        <taxon>Bacillota</taxon>
        <taxon>Bacilli</taxon>
        <taxon>Lactobacillales</taxon>
        <taxon>Streptococcaceae</taxon>
        <taxon>Streptococcus</taxon>
    </lineage>
</organism>
<dbReference type="AlphaFoldDB" id="A0AAE9U6A0"/>
<protein>
    <submittedName>
        <fullName evidence="2">Lipoprotein</fullName>
    </submittedName>
</protein>
<dbReference type="RefSeq" id="WP_003053656.1">
    <property type="nucleotide sequence ID" value="NZ_BLBL01000104.1"/>
</dbReference>
<keyword evidence="1" id="KW-0732">Signal</keyword>
<reference evidence="2 3" key="1">
    <citation type="submission" date="2019-05" db="EMBL/GenBank/DDBJ databases">
        <authorList>
            <consortium name="Pathogen Informatics"/>
        </authorList>
    </citation>
    <scope>NUCLEOTIDE SEQUENCE [LARGE SCALE GENOMIC DNA]</scope>
    <source>
        <strain evidence="2 3">NCTC11557</strain>
    </source>
</reference>
<feature type="chain" id="PRO_5042291132" evidence="1">
    <location>
        <begin position="19"/>
        <end position="119"/>
    </location>
</feature>
<dbReference type="EMBL" id="CABEIY010000008">
    <property type="protein sequence ID" value="VTT27198.1"/>
    <property type="molecule type" value="Genomic_DNA"/>
</dbReference>
<comment type="caution">
    <text evidence="2">The sequence shown here is derived from an EMBL/GenBank/DDBJ whole genome shotgun (WGS) entry which is preliminary data.</text>
</comment>
<evidence type="ECO:0000256" key="1">
    <source>
        <dbReference type="SAM" id="SignalP"/>
    </source>
</evidence>
<gene>
    <name evidence="2" type="ORF">NCTC11557_02224</name>
</gene>
<name>A0AAE9U6A0_STREQ</name>
<evidence type="ECO:0000313" key="2">
    <source>
        <dbReference type="EMBL" id="VTT27198.1"/>
    </source>
</evidence>
<accession>A0AAE9U6A0</accession>
<proteinExistence type="predicted"/>
<feature type="signal peptide" evidence="1">
    <location>
        <begin position="1"/>
        <end position="18"/>
    </location>
</feature>
<evidence type="ECO:0000313" key="3">
    <source>
        <dbReference type="Proteomes" id="UP000339049"/>
    </source>
</evidence>
<keyword evidence="2" id="KW-0449">Lipoprotein</keyword>
<dbReference type="PROSITE" id="PS51257">
    <property type="entry name" value="PROKAR_LIPOPROTEIN"/>
    <property type="match status" value="1"/>
</dbReference>
<dbReference type="Proteomes" id="UP000339049">
    <property type="component" value="Unassembled WGS sequence"/>
</dbReference>